<proteinExistence type="inferred from homology"/>
<evidence type="ECO:0000256" key="10">
    <source>
        <dbReference type="ARBA" id="ARBA00022946"/>
    </source>
</evidence>
<dbReference type="Pfam" id="PF01300">
    <property type="entry name" value="Sua5_yciO_yrdC"/>
    <property type="match status" value="1"/>
</dbReference>
<evidence type="ECO:0000256" key="1">
    <source>
        <dbReference type="ARBA" id="ARBA00004173"/>
    </source>
</evidence>
<evidence type="ECO:0000256" key="13">
    <source>
        <dbReference type="ARBA" id="ARBA00048366"/>
    </source>
</evidence>
<dbReference type="GO" id="GO:0003725">
    <property type="term" value="F:double-stranded RNA binding"/>
    <property type="evidence" value="ECO:0007669"/>
    <property type="project" value="InterPro"/>
</dbReference>
<evidence type="ECO:0000256" key="11">
    <source>
        <dbReference type="ARBA" id="ARBA00023128"/>
    </source>
</evidence>
<comment type="caution">
    <text evidence="17">The sequence shown here is derived from an EMBL/GenBank/DDBJ whole genome shotgun (WGS) entry which is preliminary data.</text>
</comment>
<comment type="subunit">
    <text evidence="15">Interacts with RSC1A1.</text>
</comment>
<comment type="subcellular location">
    <subcellularLocation>
        <location evidence="2">Cell membrane</location>
        <topology evidence="2">Peripheral membrane protein</topology>
    </subcellularLocation>
    <subcellularLocation>
        <location evidence="3">Cytoplasm</location>
    </subcellularLocation>
    <subcellularLocation>
        <location evidence="1">Mitochondrion</location>
    </subcellularLocation>
</comment>
<dbReference type="PANTHER" id="PTHR17490:SF10">
    <property type="entry name" value="THREONYLCARBAMOYL-AMP SYNTHASE"/>
    <property type="match status" value="1"/>
</dbReference>
<evidence type="ECO:0000256" key="5">
    <source>
        <dbReference type="ARBA" id="ARBA00012584"/>
    </source>
</evidence>
<comment type="catalytic activity">
    <reaction evidence="13">
        <text>L-threonine + hydrogencarbonate + ATP = L-threonylcarbamoyladenylate + diphosphate + H2O</text>
        <dbReference type="Rhea" id="RHEA:36407"/>
        <dbReference type="ChEBI" id="CHEBI:15377"/>
        <dbReference type="ChEBI" id="CHEBI:17544"/>
        <dbReference type="ChEBI" id="CHEBI:30616"/>
        <dbReference type="ChEBI" id="CHEBI:33019"/>
        <dbReference type="ChEBI" id="CHEBI:57926"/>
        <dbReference type="ChEBI" id="CHEBI:73682"/>
        <dbReference type="EC" id="2.7.7.87"/>
    </reaction>
</comment>
<accession>A0AAW0KBR0</accession>
<keyword evidence="7" id="KW-1003">Cell membrane</keyword>
<evidence type="ECO:0000256" key="15">
    <source>
        <dbReference type="ARBA" id="ARBA00063146"/>
    </source>
</evidence>
<evidence type="ECO:0000259" key="16">
    <source>
        <dbReference type="PROSITE" id="PS51163"/>
    </source>
</evidence>
<dbReference type="Proteomes" id="UP000237347">
    <property type="component" value="Unassembled WGS sequence"/>
</dbReference>
<reference evidence="17 18" key="1">
    <citation type="journal article" date="2018" name="Sci. Data">
        <title>The draft genome sequence of cork oak.</title>
        <authorList>
            <person name="Ramos A.M."/>
            <person name="Usie A."/>
            <person name="Barbosa P."/>
            <person name="Barros P.M."/>
            <person name="Capote T."/>
            <person name="Chaves I."/>
            <person name="Simoes F."/>
            <person name="Abreu I."/>
            <person name="Carrasquinho I."/>
            <person name="Faro C."/>
            <person name="Guimaraes J.B."/>
            <person name="Mendonca D."/>
            <person name="Nobrega F."/>
            <person name="Rodrigues L."/>
            <person name="Saibo N.J.M."/>
            <person name="Varela M.C."/>
            <person name="Egas C."/>
            <person name="Matos J."/>
            <person name="Miguel C.M."/>
            <person name="Oliveira M.M."/>
            <person name="Ricardo C.P."/>
            <person name="Goncalves S."/>
        </authorList>
    </citation>
    <scope>NUCLEOTIDE SEQUENCE [LARGE SCALE GENOMIC DNA]</scope>
    <source>
        <strain evidence="18">cv. HL8</strain>
    </source>
</reference>
<evidence type="ECO:0000256" key="8">
    <source>
        <dbReference type="ARBA" id="ARBA00022490"/>
    </source>
</evidence>
<dbReference type="GO" id="GO:0061710">
    <property type="term" value="F:L-threonylcarbamoyladenylate synthase"/>
    <property type="evidence" value="ECO:0007669"/>
    <property type="project" value="UniProtKB-EC"/>
</dbReference>
<protein>
    <recommendedName>
        <fullName evidence="6">Threonylcarbamoyl-AMP synthase</fullName>
        <ecNumber evidence="5">2.7.7.87</ecNumber>
    </recommendedName>
</protein>
<keyword evidence="10" id="KW-0809">Transit peptide</keyword>
<dbReference type="NCBIfam" id="TIGR00057">
    <property type="entry name" value="L-threonylcarbamoyladenylate synthase"/>
    <property type="match status" value="1"/>
</dbReference>
<dbReference type="Gene3D" id="3.90.870.10">
    <property type="entry name" value="DHBP synthase"/>
    <property type="match status" value="1"/>
</dbReference>
<keyword evidence="18" id="KW-1185">Reference proteome</keyword>
<evidence type="ECO:0000256" key="2">
    <source>
        <dbReference type="ARBA" id="ARBA00004202"/>
    </source>
</evidence>
<evidence type="ECO:0000256" key="14">
    <source>
        <dbReference type="ARBA" id="ARBA00058524"/>
    </source>
</evidence>
<organism evidence="17 18">
    <name type="scientific">Quercus suber</name>
    <name type="common">Cork oak</name>
    <dbReference type="NCBI Taxonomy" id="58331"/>
    <lineage>
        <taxon>Eukaryota</taxon>
        <taxon>Viridiplantae</taxon>
        <taxon>Streptophyta</taxon>
        <taxon>Embryophyta</taxon>
        <taxon>Tracheophyta</taxon>
        <taxon>Spermatophyta</taxon>
        <taxon>Magnoliopsida</taxon>
        <taxon>eudicotyledons</taxon>
        <taxon>Gunneridae</taxon>
        <taxon>Pentapetalae</taxon>
        <taxon>rosids</taxon>
        <taxon>fabids</taxon>
        <taxon>Fagales</taxon>
        <taxon>Fagaceae</taxon>
        <taxon>Quercus</taxon>
    </lineage>
</organism>
<dbReference type="SUPFAM" id="SSF55821">
    <property type="entry name" value="YrdC/RibB"/>
    <property type="match status" value="1"/>
</dbReference>
<evidence type="ECO:0000256" key="3">
    <source>
        <dbReference type="ARBA" id="ARBA00004496"/>
    </source>
</evidence>
<dbReference type="GO" id="GO:0005886">
    <property type="term" value="C:plasma membrane"/>
    <property type="evidence" value="ECO:0007669"/>
    <property type="project" value="UniProtKB-SubCell"/>
</dbReference>
<dbReference type="EC" id="2.7.7.87" evidence="5"/>
<dbReference type="GO" id="GO:0006450">
    <property type="term" value="P:regulation of translational fidelity"/>
    <property type="evidence" value="ECO:0007669"/>
    <property type="project" value="TreeGrafter"/>
</dbReference>
<gene>
    <name evidence="17" type="primary">Yrdc_1</name>
    <name evidence="17" type="ORF">CFP56_022996</name>
</gene>
<evidence type="ECO:0000313" key="17">
    <source>
        <dbReference type="EMBL" id="KAK7836063.1"/>
    </source>
</evidence>
<evidence type="ECO:0000256" key="4">
    <source>
        <dbReference type="ARBA" id="ARBA00007663"/>
    </source>
</evidence>
<dbReference type="GO" id="GO:0005739">
    <property type="term" value="C:mitochondrion"/>
    <property type="evidence" value="ECO:0007669"/>
    <property type="project" value="UniProtKB-SubCell"/>
</dbReference>
<keyword evidence="12" id="KW-0472">Membrane</keyword>
<keyword evidence="8" id="KW-0963">Cytoplasm</keyword>
<dbReference type="InterPro" id="IPR006070">
    <property type="entry name" value="Sua5-like_dom"/>
</dbReference>
<evidence type="ECO:0000256" key="12">
    <source>
        <dbReference type="ARBA" id="ARBA00023136"/>
    </source>
</evidence>
<dbReference type="Gramene" id="rna-CFP56_42988">
    <property type="protein sequence ID" value="cds-POE92563.1"/>
    <property type="gene ID" value="gene-CFP56_42988"/>
</dbReference>
<evidence type="ECO:0000256" key="6">
    <source>
        <dbReference type="ARBA" id="ARBA00015492"/>
    </source>
</evidence>
<dbReference type="InterPro" id="IPR017945">
    <property type="entry name" value="DHBP_synth_RibB-like_a/b_dom"/>
</dbReference>
<dbReference type="PROSITE" id="PS51163">
    <property type="entry name" value="YRDC"/>
    <property type="match status" value="1"/>
</dbReference>
<evidence type="ECO:0000313" key="18">
    <source>
        <dbReference type="Proteomes" id="UP000237347"/>
    </source>
</evidence>
<keyword evidence="11" id="KW-0496">Mitochondrion</keyword>
<comment type="function">
    <text evidence="14">Cytoplasmic and mitochondrial threonylcarbamoyl-AMP synthase required for the formation of a threonylcarbamoyl group on adenosine at position 37 (t(6)A37) in tRNAs that read codons beginning with adenine. Catalyzes the conversion of L-threonine, HCO(3)(-)/CO(2) and ATP to give threonylcarbamoyl-AMP (TC-AMP) as the acyladenylate intermediate, with the release of diphosphate. Participates in t(6)A37 formation in cytoplasmic and mitochondrial tRNAs. May regulate the activity of some transporters.</text>
</comment>
<evidence type="ECO:0000256" key="9">
    <source>
        <dbReference type="ARBA" id="ARBA00022679"/>
    </source>
</evidence>
<dbReference type="PANTHER" id="PTHR17490">
    <property type="entry name" value="SUA5"/>
    <property type="match status" value="1"/>
</dbReference>
<dbReference type="InterPro" id="IPR050156">
    <property type="entry name" value="TC-AMP_synthase_SUA5"/>
</dbReference>
<keyword evidence="9" id="KW-0808">Transferase</keyword>
<dbReference type="FunFam" id="3.90.870.10:FF:000007">
    <property type="entry name" value="YrdC N6-threonylcarbamoyltransferase domain containing"/>
    <property type="match status" value="1"/>
</dbReference>
<evidence type="ECO:0000256" key="7">
    <source>
        <dbReference type="ARBA" id="ARBA00022475"/>
    </source>
</evidence>
<dbReference type="AlphaFoldDB" id="A0AAW0KBR0"/>
<comment type="similarity">
    <text evidence="4">Belongs to the SUA5 family.</text>
</comment>
<feature type="domain" description="YrdC-like" evidence="16">
    <location>
        <begin position="123"/>
        <end position="311"/>
    </location>
</feature>
<sequence>MLACKLLLFDSDCVTTEWLLYRERNSQRRRLQGCGLTPHSMEYRIPSTMNIPTTAQRLPLPNARAFHFLSLPLRGASKFGSHVPILCHSRRVRVGLSNKMALSLENCDVGVENKLGVVRPATEHYAKEAIQALKAEKVIVVPTDTIYGFACDACSMEAVNRIYKIKGRDHTRPLAICVGDVSDIMRFAVKDYLPQGLLDSLLPGPVTVVLRRGESSILEKSLNPGLDSIGVRVPDCNFIRAIARGLGSALALTSANLSGQPSSVCIKDFENLWKHCAFVYDGGVLPSGRAGSTIVDLTRLGKYKIIRPGSANEETIAILESHSLLEEATAT</sequence>
<dbReference type="EMBL" id="PKMF04000362">
    <property type="protein sequence ID" value="KAK7836063.1"/>
    <property type="molecule type" value="Genomic_DNA"/>
</dbReference>
<dbReference type="GO" id="GO:0000049">
    <property type="term" value="F:tRNA binding"/>
    <property type="evidence" value="ECO:0007669"/>
    <property type="project" value="TreeGrafter"/>
</dbReference>
<name>A0AAW0KBR0_QUESU</name>